<protein>
    <submittedName>
        <fullName evidence="1">Uncharacterized protein</fullName>
    </submittedName>
</protein>
<sequence length="217" mass="23639">MIEIPKLSKPAGEDKAPRWFHVAVALSMLLSAGAALVSALKTSATMQALVEQNARLVKAGSTPILQFYAANINASDKSEIQLAVENAGTGPARVVWLEMRYDGKPLKSSHALPVVVAREHRMEIDKSALVHTRSGSLAGDVLMAGKRQMIFSWRAEDVNDDAVKTLFETVDRDRTKLSLAACYCSVFDECWETDFGPDLPKAVQRCERQGHVSVNGG</sequence>
<accession>A0ABV0GDF6</accession>
<gene>
    <name evidence="1" type="ORF">ABDJ40_09960</name>
</gene>
<dbReference type="EMBL" id="JBDPZC010000004">
    <property type="protein sequence ID" value="MEO3713087.1"/>
    <property type="molecule type" value="Genomic_DNA"/>
</dbReference>
<comment type="caution">
    <text evidence="1">The sequence shown here is derived from an EMBL/GenBank/DDBJ whole genome shotgun (WGS) entry which is preliminary data.</text>
</comment>
<evidence type="ECO:0000313" key="2">
    <source>
        <dbReference type="Proteomes" id="UP001462640"/>
    </source>
</evidence>
<dbReference type="RefSeq" id="WP_347609233.1">
    <property type="nucleotide sequence ID" value="NZ_JBDPZC010000004.1"/>
</dbReference>
<dbReference type="Proteomes" id="UP001462640">
    <property type="component" value="Unassembled WGS sequence"/>
</dbReference>
<organism evidence="1 2">
    <name type="scientific">Roseateles flavus</name>
    <dbReference type="NCBI Taxonomy" id="3149041"/>
    <lineage>
        <taxon>Bacteria</taxon>
        <taxon>Pseudomonadati</taxon>
        <taxon>Pseudomonadota</taxon>
        <taxon>Betaproteobacteria</taxon>
        <taxon>Burkholderiales</taxon>
        <taxon>Sphaerotilaceae</taxon>
        <taxon>Roseateles</taxon>
    </lineage>
</organism>
<evidence type="ECO:0000313" key="1">
    <source>
        <dbReference type="EMBL" id="MEO3713087.1"/>
    </source>
</evidence>
<proteinExistence type="predicted"/>
<reference evidence="1 2" key="1">
    <citation type="submission" date="2024-05" db="EMBL/GenBank/DDBJ databases">
        <title>Roseateles sp. 2.12 16S ribosomal RNA gene Genome sequencing and assembly.</title>
        <authorList>
            <person name="Woo H."/>
        </authorList>
    </citation>
    <scope>NUCLEOTIDE SEQUENCE [LARGE SCALE GENOMIC DNA]</scope>
    <source>
        <strain evidence="1 2">2.12</strain>
    </source>
</reference>
<name>A0ABV0GDF6_9BURK</name>
<keyword evidence="2" id="KW-1185">Reference proteome</keyword>